<organism evidence="6 7">
    <name type="scientific">Candidatus Nitrosocosmicus arcticus</name>
    <dbReference type="NCBI Taxonomy" id="2035267"/>
    <lineage>
        <taxon>Archaea</taxon>
        <taxon>Nitrososphaerota</taxon>
        <taxon>Nitrososphaeria</taxon>
        <taxon>Nitrososphaerales</taxon>
        <taxon>Nitrososphaeraceae</taxon>
        <taxon>Candidatus Nitrosocosmicus</taxon>
    </lineage>
</organism>
<keyword evidence="2" id="KW-0547">Nucleotide-binding</keyword>
<dbReference type="InterPro" id="IPR027417">
    <property type="entry name" value="P-loop_NTPase"/>
</dbReference>
<dbReference type="GO" id="GO:0035435">
    <property type="term" value="P:phosphate ion transmembrane transport"/>
    <property type="evidence" value="ECO:0007669"/>
    <property type="project" value="InterPro"/>
</dbReference>
<keyword evidence="1" id="KW-0813">Transport</keyword>
<feature type="region of interest" description="Disordered" evidence="4">
    <location>
        <begin position="1"/>
        <end position="47"/>
    </location>
</feature>
<sequence>MDNLNNSLRSSIKDKIDDVSPHPKTKAETDVTNTHTEGDVLPSIKSKPERNFDSELKIENPKLSIQSLKAWFSGKLALKDINLDVKENCITALIGPSGCGKTTLLRCINRMHDLTPSATADGKIILDDLNIYDKQTDPVLIKRRMGMVFQKPNPFPTMSIYDNVAAGLKLNGIKDKNLIKEIVHDSLHGAALWEEVKNDLDKPGISLSGGQQQRLCIARALAMQPEILLMDEPTSALDPIASSKIEELMNDLKKNLTVIIVTHNMQQAARVSDYTAFMYLGELIEFGQTDQIFKYPKKELTERYISGKFG</sequence>
<dbReference type="GO" id="GO:0005315">
    <property type="term" value="F:phosphate transmembrane transporter activity"/>
    <property type="evidence" value="ECO:0007669"/>
    <property type="project" value="InterPro"/>
</dbReference>
<feature type="compositionally biased region" description="Basic and acidic residues" evidence="4">
    <location>
        <begin position="11"/>
        <end position="29"/>
    </location>
</feature>
<keyword evidence="3" id="KW-0067">ATP-binding</keyword>
<name>A0A557SSY8_9ARCH</name>
<dbReference type="InterPro" id="IPR005670">
    <property type="entry name" value="PstB-like"/>
</dbReference>
<feature type="compositionally biased region" description="Polar residues" evidence="4">
    <location>
        <begin position="1"/>
        <end position="10"/>
    </location>
</feature>
<dbReference type="PROSITE" id="PS50893">
    <property type="entry name" value="ABC_TRANSPORTER_2"/>
    <property type="match status" value="1"/>
</dbReference>
<dbReference type="AlphaFoldDB" id="A0A557SSY8"/>
<dbReference type="InterPro" id="IPR017871">
    <property type="entry name" value="ABC_transporter-like_CS"/>
</dbReference>
<keyword evidence="7" id="KW-1185">Reference proteome</keyword>
<dbReference type="SUPFAM" id="SSF52540">
    <property type="entry name" value="P-loop containing nucleoside triphosphate hydrolases"/>
    <property type="match status" value="1"/>
</dbReference>
<gene>
    <name evidence="6" type="primary">pstB</name>
    <name evidence="6" type="ORF">NARC_130075</name>
</gene>
<evidence type="ECO:0000259" key="5">
    <source>
        <dbReference type="PROSITE" id="PS50893"/>
    </source>
</evidence>
<comment type="caution">
    <text evidence="6">The sequence shown here is derived from an EMBL/GenBank/DDBJ whole genome shotgun (WGS) entry which is preliminary data.</text>
</comment>
<evidence type="ECO:0000256" key="1">
    <source>
        <dbReference type="ARBA" id="ARBA00022448"/>
    </source>
</evidence>
<accession>A0A557SSY8</accession>
<dbReference type="NCBIfam" id="TIGR00972">
    <property type="entry name" value="3a0107s01c2"/>
    <property type="match status" value="1"/>
</dbReference>
<evidence type="ECO:0000256" key="3">
    <source>
        <dbReference type="ARBA" id="ARBA00022840"/>
    </source>
</evidence>
<dbReference type="CDD" id="cd03260">
    <property type="entry name" value="ABC_PstB_phosphate_transporter"/>
    <property type="match status" value="1"/>
</dbReference>
<evidence type="ECO:0000256" key="4">
    <source>
        <dbReference type="SAM" id="MobiDB-lite"/>
    </source>
</evidence>
<dbReference type="EMBL" id="VOAH01000013">
    <property type="protein sequence ID" value="TVP39736.1"/>
    <property type="molecule type" value="Genomic_DNA"/>
</dbReference>
<evidence type="ECO:0000313" key="7">
    <source>
        <dbReference type="Proteomes" id="UP000315289"/>
    </source>
</evidence>
<dbReference type="GO" id="GO:0005524">
    <property type="term" value="F:ATP binding"/>
    <property type="evidence" value="ECO:0007669"/>
    <property type="project" value="UniProtKB-KW"/>
</dbReference>
<dbReference type="Gene3D" id="3.40.50.300">
    <property type="entry name" value="P-loop containing nucleotide triphosphate hydrolases"/>
    <property type="match status" value="1"/>
</dbReference>
<dbReference type="Pfam" id="PF00005">
    <property type="entry name" value="ABC_tran"/>
    <property type="match status" value="1"/>
</dbReference>
<proteinExistence type="predicted"/>
<evidence type="ECO:0000256" key="2">
    <source>
        <dbReference type="ARBA" id="ARBA00022741"/>
    </source>
</evidence>
<dbReference type="Proteomes" id="UP000315289">
    <property type="component" value="Unassembled WGS sequence"/>
</dbReference>
<dbReference type="PANTHER" id="PTHR43423:SF1">
    <property type="entry name" value="ABC TRANSPORTER I FAMILY MEMBER 17"/>
    <property type="match status" value="1"/>
</dbReference>
<feature type="domain" description="ABC transporter" evidence="5">
    <location>
        <begin position="63"/>
        <end position="305"/>
    </location>
</feature>
<dbReference type="GO" id="GO:0016020">
    <property type="term" value="C:membrane"/>
    <property type="evidence" value="ECO:0007669"/>
    <property type="project" value="InterPro"/>
</dbReference>
<dbReference type="GO" id="GO:0016887">
    <property type="term" value="F:ATP hydrolysis activity"/>
    <property type="evidence" value="ECO:0007669"/>
    <property type="project" value="InterPro"/>
</dbReference>
<dbReference type="PROSITE" id="PS00211">
    <property type="entry name" value="ABC_TRANSPORTER_1"/>
    <property type="match status" value="1"/>
</dbReference>
<reference evidence="6 7" key="1">
    <citation type="journal article" date="2019" name="Front. Microbiol.">
        <title>Ammonia Oxidation by the Arctic Terrestrial Thaumarchaeote Candidatus Nitrosocosmicus arcticus Is Stimulated by Increasing Temperatures.</title>
        <authorList>
            <person name="Alves R.J.E."/>
            <person name="Kerou M."/>
            <person name="Zappe A."/>
            <person name="Bittner R."/>
            <person name="Abby S.S."/>
            <person name="Schmidt H.A."/>
            <person name="Pfeifer K."/>
            <person name="Schleper C."/>
        </authorList>
    </citation>
    <scope>NUCLEOTIDE SEQUENCE [LARGE SCALE GENOMIC DNA]</scope>
    <source>
        <strain evidence="6 7">Kfb</strain>
    </source>
</reference>
<dbReference type="SMART" id="SM00382">
    <property type="entry name" value="AAA"/>
    <property type="match status" value="1"/>
</dbReference>
<protein>
    <submittedName>
        <fullName evidence="6">ABC-type phosphate transport system, ATPase component</fullName>
    </submittedName>
</protein>
<dbReference type="InterPro" id="IPR003593">
    <property type="entry name" value="AAA+_ATPase"/>
</dbReference>
<dbReference type="PANTHER" id="PTHR43423">
    <property type="entry name" value="ABC TRANSPORTER I FAMILY MEMBER 17"/>
    <property type="match status" value="1"/>
</dbReference>
<evidence type="ECO:0000313" key="6">
    <source>
        <dbReference type="EMBL" id="TVP39736.1"/>
    </source>
</evidence>
<dbReference type="InterPro" id="IPR003439">
    <property type="entry name" value="ABC_transporter-like_ATP-bd"/>
</dbReference>